<dbReference type="Proteomes" id="UP001275440">
    <property type="component" value="Unassembled WGS sequence"/>
</dbReference>
<proteinExistence type="predicted"/>
<keyword evidence="3" id="KW-1185">Reference proteome</keyword>
<accession>A0ABU3WTB2</accession>
<evidence type="ECO:0000313" key="3">
    <source>
        <dbReference type="Proteomes" id="UP001275440"/>
    </source>
</evidence>
<sequence>MRHTDGRARGDVVLRLAGRRLRRLPVPEGGAAMKKRSSEHIAESATFGDIRPVEWTITPARRTVAAHARGRCGPCYLQSRDAV</sequence>
<dbReference type="EMBL" id="WBMO01000001">
    <property type="protein sequence ID" value="MDV2475123.1"/>
    <property type="molecule type" value="Genomic_DNA"/>
</dbReference>
<gene>
    <name evidence="1" type="ORF">F8M49_06255</name>
    <name evidence="2" type="ORF">F8M49_21160</name>
</gene>
<name>A0ABU3WTB2_9NOCA</name>
<reference evidence="2 3" key="1">
    <citation type="submission" date="2019-10" db="EMBL/GenBank/DDBJ databases">
        <title>Draft Genome Assembly of Rhodococcus zopfii DSM44189.</title>
        <authorList>
            <person name="Sutton J.M."/>
            <person name="Akob D.M."/>
            <person name="Bushman T.J."/>
        </authorList>
    </citation>
    <scope>NUCLEOTIDE SEQUENCE [LARGE SCALE GENOMIC DNA]</scope>
    <source>
        <strain evidence="2 3">DSM 44189</strain>
    </source>
</reference>
<comment type="caution">
    <text evidence="2">The sequence shown here is derived from an EMBL/GenBank/DDBJ whole genome shotgun (WGS) entry which is preliminary data.</text>
</comment>
<evidence type="ECO:0000313" key="2">
    <source>
        <dbReference type="EMBL" id="MDV2477230.1"/>
    </source>
</evidence>
<organism evidence="2 3">
    <name type="scientific">Rhodococcus zopfii</name>
    <dbReference type="NCBI Taxonomy" id="43772"/>
    <lineage>
        <taxon>Bacteria</taxon>
        <taxon>Bacillati</taxon>
        <taxon>Actinomycetota</taxon>
        <taxon>Actinomycetes</taxon>
        <taxon>Mycobacteriales</taxon>
        <taxon>Nocardiaceae</taxon>
        <taxon>Rhodococcus</taxon>
    </lineage>
</organism>
<evidence type="ECO:0000313" key="1">
    <source>
        <dbReference type="EMBL" id="MDV2475123.1"/>
    </source>
</evidence>
<protein>
    <submittedName>
        <fullName evidence="2">Uncharacterized protein</fullName>
    </submittedName>
</protein>
<dbReference type="EMBL" id="WBMO01000002">
    <property type="protein sequence ID" value="MDV2477230.1"/>
    <property type="molecule type" value="Genomic_DNA"/>
</dbReference>